<evidence type="ECO:0000256" key="2">
    <source>
        <dbReference type="SAM" id="Phobius"/>
    </source>
</evidence>
<dbReference type="EMBL" id="RXIC02000020">
    <property type="protein sequence ID" value="KAB1221323.1"/>
    <property type="molecule type" value="Genomic_DNA"/>
</dbReference>
<evidence type="ECO:0000256" key="1">
    <source>
        <dbReference type="ARBA" id="ARBA00009670"/>
    </source>
</evidence>
<comment type="similarity">
    <text evidence="1">Belongs to the protein kinase superfamily. ADCK protein kinase family.</text>
</comment>
<evidence type="ECO:0000313" key="5">
    <source>
        <dbReference type="Proteomes" id="UP000516437"/>
    </source>
</evidence>
<keyword evidence="2" id="KW-1133">Transmembrane helix</keyword>
<dbReference type="InterPro" id="IPR011009">
    <property type="entry name" value="Kinase-like_dom_sf"/>
</dbReference>
<dbReference type="Pfam" id="PF03109">
    <property type="entry name" value="ABC1"/>
    <property type="match status" value="1"/>
</dbReference>
<feature type="transmembrane region" description="Helical" evidence="2">
    <location>
        <begin position="674"/>
        <end position="691"/>
    </location>
</feature>
<dbReference type="SUPFAM" id="SSF56112">
    <property type="entry name" value="Protein kinase-like (PK-like)"/>
    <property type="match status" value="1"/>
</dbReference>
<sequence length="718" mass="81801">MAAILASHSCYCHDRESINQGRTLENISFSRSISVHQFLELDGPTWNLPRTGKFSKFRVEMRRTDSSSRLVTNGRAVKMVPTSEAVKRKTPSTNNVDVVNGSRQVVNGANLVRRKPTPALVKTVTVGDSKELPPPEELKVLPSDESFSWANENYSSLQRTIDVWSFVLSLRIRVLLDNAKWAYLGGFTEDKQKNRRQKTASWLRECVLQLGPTFIKLGQLSSTRSDLFPREFVDELAKLQDKVPAFSPEKARGFVESELGAPVNLVFKEFEDRPIAAASLGQVHRAILHNGEKVVVKVQRPGLKKLFDIDLRNLKLIAEYFQRSESLGGPTRDWIGIYEECATILYQEIDYINEGKNADRFRRDFRNIKWVRVPLVYWDYTATKVLTLEYVPGVKINRLDMLDSRGYNRSRISSRSIESYLIQILKTGFFHADPHPGNLAIDVDETLIYYDFGMMGEIKSFTRERLLELFYAVYEKDPKKVMQSLIDLEVLQPTGDMTAVRRSVQFFLENLLSQKPDQQQMLAAIGEDLFAIAQDQPFRFPSTFTFVIRAFSTLEGIGYILDPNFSFVKIAAPYAQELLDIRQKQQSGTQLVQTIRKQADDARTSTISMPYRVQQIEEFVKQLESGDLKLRVRVLESERAARKATILQMATIYTVLGGTLLNLGVSFSNQGSEVIANGSFLGAGIFMALLLRSMQRVKKLDKFEKMIIDFPTWKRSLA</sequence>
<dbReference type="CDD" id="cd05121">
    <property type="entry name" value="ABC1_ADCK3-like"/>
    <property type="match status" value="1"/>
</dbReference>
<evidence type="ECO:0000259" key="3">
    <source>
        <dbReference type="Pfam" id="PF03109"/>
    </source>
</evidence>
<dbReference type="GO" id="GO:1901031">
    <property type="term" value="P:regulation of response to reactive oxygen species"/>
    <property type="evidence" value="ECO:0007669"/>
    <property type="project" value="TreeGrafter"/>
</dbReference>
<accession>A0A6A1W8X0</accession>
<proteinExistence type="inferred from homology"/>
<feature type="domain" description="ABC1 atypical kinase-like" evidence="3">
    <location>
        <begin position="238"/>
        <end position="484"/>
    </location>
</feature>
<dbReference type="PANTHER" id="PTHR10566:SF113">
    <property type="entry name" value="PROTEIN ACTIVITY OF BC1 COMPLEX KINASE 7, CHLOROPLASTIC"/>
    <property type="match status" value="1"/>
</dbReference>
<dbReference type="AlphaFoldDB" id="A0A6A1W8X0"/>
<reference evidence="4 5" key="1">
    <citation type="journal article" date="2019" name="Plant Biotechnol. J.">
        <title>The red bayberry genome and genetic basis of sex determination.</title>
        <authorList>
            <person name="Jia H.M."/>
            <person name="Jia H.J."/>
            <person name="Cai Q.L."/>
            <person name="Wang Y."/>
            <person name="Zhao H.B."/>
            <person name="Yang W.F."/>
            <person name="Wang G.Y."/>
            <person name="Li Y.H."/>
            <person name="Zhan D.L."/>
            <person name="Shen Y.T."/>
            <person name="Niu Q.F."/>
            <person name="Chang L."/>
            <person name="Qiu J."/>
            <person name="Zhao L."/>
            <person name="Xie H.B."/>
            <person name="Fu W.Y."/>
            <person name="Jin J."/>
            <person name="Li X.W."/>
            <person name="Jiao Y."/>
            <person name="Zhou C.C."/>
            <person name="Tu T."/>
            <person name="Chai C.Y."/>
            <person name="Gao J.L."/>
            <person name="Fan L.J."/>
            <person name="van de Weg E."/>
            <person name="Wang J.Y."/>
            <person name="Gao Z.S."/>
        </authorList>
    </citation>
    <scope>NUCLEOTIDE SEQUENCE [LARGE SCALE GENOMIC DNA]</scope>
    <source>
        <tissue evidence="4">Leaves</tissue>
    </source>
</reference>
<evidence type="ECO:0000313" key="4">
    <source>
        <dbReference type="EMBL" id="KAB1221323.1"/>
    </source>
</evidence>
<name>A0A6A1W8X0_9ROSI</name>
<dbReference type="OrthoDB" id="427480at2759"/>
<keyword evidence="5" id="KW-1185">Reference proteome</keyword>
<protein>
    <recommendedName>
        <fullName evidence="3">ABC1 atypical kinase-like domain-containing protein</fullName>
    </recommendedName>
</protein>
<dbReference type="GO" id="GO:0016020">
    <property type="term" value="C:membrane"/>
    <property type="evidence" value="ECO:0007669"/>
    <property type="project" value="GOC"/>
</dbReference>
<comment type="caution">
    <text evidence="4">The sequence shown here is derived from an EMBL/GenBank/DDBJ whole genome shotgun (WGS) entry which is preliminary data.</text>
</comment>
<dbReference type="GO" id="GO:0046467">
    <property type="term" value="P:membrane lipid biosynthetic process"/>
    <property type="evidence" value="ECO:0007669"/>
    <property type="project" value="TreeGrafter"/>
</dbReference>
<dbReference type="InterPro" id="IPR050154">
    <property type="entry name" value="UbiB_kinase"/>
</dbReference>
<dbReference type="Proteomes" id="UP000516437">
    <property type="component" value="Chromosome 2"/>
</dbReference>
<keyword evidence="2" id="KW-0812">Transmembrane</keyword>
<keyword evidence="2" id="KW-0472">Membrane</keyword>
<feature type="transmembrane region" description="Helical" evidence="2">
    <location>
        <begin position="646"/>
        <end position="668"/>
    </location>
</feature>
<dbReference type="InterPro" id="IPR004147">
    <property type="entry name" value="ABC1_dom"/>
</dbReference>
<gene>
    <name evidence="4" type="ORF">CJ030_MR2G005632</name>
</gene>
<organism evidence="4 5">
    <name type="scientific">Morella rubra</name>
    <name type="common">Chinese bayberry</name>
    <dbReference type="NCBI Taxonomy" id="262757"/>
    <lineage>
        <taxon>Eukaryota</taxon>
        <taxon>Viridiplantae</taxon>
        <taxon>Streptophyta</taxon>
        <taxon>Embryophyta</taxon>
        <taxon>Tracheophyta</taxon>
        <taxon>Spermatophyta</taxon>
        <taxon>Magnoliopsida</taxon>
        <taxon>eudicotyledons</taxon>
        <taxon>Gunneridae</taxon>
        <taxon>Pentapetalae</taxon>
        <taxon>rosids</taxon>
        <taxon>fabids</taxon>
        <taxon>Fagales</taxon>
        <taxon>Myricaceae</taxon>
        <taxon>Morella</taxon>
    </lineage>
</organism>
<dbReference type="PANTHER" id="PTHR10566">
    <property type="entry name" value="CHAPERONE-ACTIVITY OF BC1 COMPLEX CABC1 -RELATED"/>
    <property type="match status" value="1"/>
</dbReference>